<gene>
    <name evidence="1" type="ORF">MGAL_10B036471</name>
</gene>
<reference evidence="1" key="1">
    <citation type="submission" date="2018-11" db="EMBL/GenBank/DDBJ databases">
        <authorList>
            <person name="Alioto T."/>
            <person name="Alioto T."/>
        </authorList>
    </citation>
    <scope>NUCLEOTIDE SEQUENCE</scope>
</reference>
<protein>
    <recommendedName>
        <fullName evidence="3">Fucolectin tachylectin-4 pentraxin-1 domain-containing protein</fullName>
    </recommendedName>
</protein>
<dbReference type="PANTHER" id="PTHR45713:SF6">
    <property type="entry name" value="F5_8 TYPE C DOMAIN-CONTAINING PROTEIN"/>
    <property type="match status" value="1"/>
</dbReference>
<dbReference type="InterPro" id="IPR051941">
    <property type="entry name" value="BG_Antigen-Binding_Lectin"/>
</dbReference>
<dbReference type="AlphaFoldDB" id="A0A8B6CXS4"/>
<dbReference type="PANTHER" id="PTHR45713">
    <property type="entry name" value="FTP DOMAIN-CONTAINING PROTEIN"/>
    <property type="match status" value="1"/>
</dbReference>
<dbReference type="OrthoDB" id="6102375at2759"/>
<dbReference type="Proteomes" id="UP000596742">
    <property type="component" value="Unassembled WGS sequence"/>
</dbReference>
<keyword evidence="2" id="KW-1185">Reference proteome</keyword>
<name>A0A8B6CXS4_MYTGA</name>
<dbReference type="Pfam" id="PF22633">
    <property type="entry name" value="F5_F8_type_C_2"/>
    <property type="match status" value="1"/>
</dbReference>
<evidence type="ECO:0000313" key="1">
    <source>
        <dbReference type="EMBL" id="VDI11774.1"/>
    </source>
</evidence>
<evidence type="ECO:0000313" key="2">
    <source>
        <dbReference type="Proteomes" id="UP000596742"/>
    </source>
</evidence>
<evidence type="ECO:0008006" key="3">
    <source>
        <dbReference type="Google" id="ProtNLM"/>
    </source>
</evidence>
<dbReference type="EMBL" id="UYJE01002545">
    <property type="protein sequence ID" value="VDI11774.1"/>
    <property type="molecule type" value="Genomic_DNA"/>
</dbReference>
<sequence>MSSVYDPTINQNVKFLCCNSSYAVDGDKSVWTGRNLVFAHSIKKDDQHPWWAVDLQNVYDVNVINIYGRTDDFPEQRSNFVEVFMPACSFNILNSLYDGDEFQCPFQATASQHISTTCPNNTRGRFVRIKRRDTKVLVICEVEVYGDPVNSLIKTGRLRSAYACGYIRYRYAVPVIRTYVANSDVHCAIICLTNTACSATEYDKNTKICTLKGECIDGTHQEF</sequence>
<accession>A0A8B6CXS4</accession>
<organism evidence="1 2">
    <name type="scientific">Mytilus galloprovincialis</name>
    <name type="common">Mediterranean mussel</name>
    <dbReference type="NCBI Taxonomy" id="29158"/>
    <lineage>
        <taxon>Eukaryota</taxon>
        <taxon>Metazoa</taxon>
        <taxon>Spiralia</taxon>
        <taxon>Lophotrochozoa</taxon>
        <taxon>Mollusca</taxon>
        <taxon>Bivalvia</taxon>
        <taxon>Autobranchia</taxon>
        <taxon>Pteriomorphia</taxon>
        <taxon>Mytilida</taxon>
        <taxon>Mytiloidea</taxon>
        <taxon>Mytilidae</taxon>
        <taxon>Mytilinae</taxon>
        <taxon>Mytilus</taxon>
    </lineage>
</organism>
<dbReference type="InterPro" id="IPR008979">
    <property type="entry name" value="Galactose-bd-like_sf"/>
</dbReference>
<comment type="caution">
    <text evidence="1">The sequence shown here is derived from an EMBL/GenBank/DDBJ whole genome shotgun (WGS) entry which is preliminary data.</text>
</comment>
<dbReference type="SUPFAM" id="SSF49785">
    <property type="entry name" value="Galactose-binding domain-like"/>
    <property type="match status" value="1"/>
</dbReference>
<proteinExistence type="predicted"/>
<dbReference type="Gene3D" id="2.60.120.260">
    <property type="entry name" value="Galactose-binding domain-like"/>
    <property type="match status" value="1"/>
</dbReference>